<keyword evidence="2" id="KW-1185">Reference proteome</keyword>
<evidence type="ECO:0000313" key="1">
    <source>
        <dbReference type="EMBL" id="WIV19009.1"/>
    </source>
</evidence>
<organism evidence="1 2">
    <name type="scientific">Paenibacillus polygoni</name>
    <dbReference type="NCBI Taxonomy" id="3050112"/>
    <lineage>
        <taxon>Bacteria</taxon>
        <taxon>Bacillati</taxon>
        <taxon>Bacillota</taxon>
        <taxon>Bacilli</taxon>
        <taxon>Bacillales</taxon>
        <taxon>Paenibacillaceae</taxon>
        <taxon>Paenibacillus</taxon>
    </lineage>
</organism>
<dbReference type="Proteomes" id="UP001236415">
    <property type="component" value="Chromosome"/>
</dbReference>
<proteinExistence type="predicted"/>
<protein>
    <submittedName>
        <fullName evidence="1">Abi family protein</fullName>
    </submittedName>
</protein>
<gene>
    <name evidence="1" type="ORF">QPK24_22255</name>
</gene>
<name>A0ABY8X1H7_9BACL</name>
<dbReference type="Pfam" id="PF07751">
    <property type="entry name" value="Abi_2"/>
    <property type="match status" value="1"/>
</dbReference>
<accession>A0ABY8X1H7</accession>
<reference evidence="1 2" key="1">
    <citation type="submission" date="2023-06" db="EMBL/GenBank/DDBJ databases">
        <title>Paenibacillus polygonum sp. nov., an endophytic bacterium, isolated from Polygonum lapathifolium L. in Nanji Wetland National Nature Reserve, South of Poyang Lake, Jiangxi Province, China.</title>
        <authorList>
            <person name="Yu Z."/>
        </authorList>
    </citation>
    <scope>NUCLEOTIDE SEQUENCE [LARGE SCALE GENOMIC DNA]</scope>
    <source>
        <strain evidence="1 2">C31</strain>
    </source>
</reference>
<dbReference type="EMBL" id="CP127162">
    <property type="protein sequence ID" value="WIV19009.1"/>
    <property type="molecule type" value="Genomic_DNA"/>
</dbReference>
<sequence>MSQVKTVNQLMQYLRNTHKINISGGPQKRRLRNIGYYHGFKGYRYISTPGNQVRQIHYSDFNEILAVNDLDMNLKSIFYRHIMFIETALKNYVLEVVLDQSKTSSFNEIFDTVLTYYKTYQSGSEQYRKALSKRLVLREKFYGTLTRNFNTKKDVIQHFYVNDQNVPIWAIFEVITIGEFGNFVSVANLNAKNAISRSLGLNQAFDSNGKLTESIIYQIKDLRNSIAHNDVIFDARFRSSTPNRALIQSLERDTSIRNITFNTIVDYFILVIYLLKSFKLTKTELMKTMNRFESAIDDAKSQIPQTIYNQIFLPDTKHKLSTLRQFI</sequence>
<dbReference type="InterPro" id="IPR011664">
    <property type="entry name" value="Abi_system_AbiD/AbiF-like"/>
</dbReference>
<dbReference type="RefSeq" id="WP_285744807.1">
    <property type="nucleotide sequence ID" value="NZ_CP127162.1"/>
</dbReference>
<evidence type="ECO:0000313" key="2">
    <source>
        <dbReference type="Proteomes" id="UP001236415"/>
    </source>
</evidence>